<dbReference type="Pfam" id="PF19279">
    <property type="entry name" value="YegS_C"/>
    <property type="match status" value="1"/>
</dbReference>
<feature type="domain" description="DAGKc" evidence="5">
    <location>
        <begin position="207"/>
        <end position="340"/>
    </location>
</feature>
<reference evidence="6 7" key="1">
    <citation type="journal article" date="2004" name="Science">
        <title>The genome of the diatom Thalassiosira pseudonana: ecology, evolution, and metabolism.</title>
        <authorList>
            <person name="Armbrust E.V."/>
            <person name="Berges J.A."/>
            <person name="Bowler C."/>
            <person name="Green B.R."/>
            <person name="Martinez D."/>
            <person name="Putnam N.H."/>
            <person name="Zhou S."/>
            <person name="Allen A.E."/>
            <person name="Apt K.E."/>
            <person name="Bechner M."/>
            <person name="Brzezinski M.A."/>
            <person name="Chaal B.K."/>
            <person name="Chiovitti A."/>
            <person name="Davis A.K."/>
            <person name="Demarest M.S."/>
            <person name="Detter J.C."/>
            <person name="Glavina T."/>
            <person name="Goodstein D."/>
            <person name="Hadi M.Z."/>
            <person name="Hellsten U."/>
            <person name="Hildebrand M."/>
            <person name="Jenkins B.D."/>
            <person name="Jurka J."/>
            <person name="Kapitonov V.V."/>
            <person name="Kroger N."/>
            <person name="Lau W.W."/>
            <person name="Lane T.W."/>
            <person name="Larimer F.W."/>
            <person name="Lippmeier J.C."/>
            <person name="Lucas S."/>
            <person name="Medina M."/>
            <person name="Montsant A."/>
            <person name="Obornik M."/>
            <person name="Parker M.S."/>
            <person name="Palenik B."/>
            <person name="Pazour G.J."/>
            <person name="Richardson P.M."/>
            <person name="Rynearson T.A."/>
            <person name="Saito M.A."/>
            <person name="Schwartz D.C."/>
            <person name="Thamatrakoln K."/>
            <person name="Valentin K."/>
            <person name="Vardi A."/>
            <person name="Wilkerson F.P."/>
            <person name="Rokhsar D.S."/>
        </authorList>
    </citation>
    <scope>NUCLEOTIDE SEQUENCE [LARGE SCALE GENOMIC DNA]</scope>
    <source>
        <strain evidence="6 7">CCMP1335</strain>
    </source>
</reference>
<evidence type="ECO:0000256" key="3">
    <source>
        <dbReference type="ARBA" id="ARBA00022777"/>
    </source>
</evidence>
<dbReference type="GeneID" id="7442190"/>
<evidence type="ECO:0000259" key="5">
    <source>
        <dbReference type="PROSITE" id="PS50146"/>
    </source>
</evidence>
<dbReference type="InterPro" id="IPR045540">
    <property type="entry name" value="YegS/DAGK_C"/>
</dbReference>
<dbReference type="InParanoid" id="B8BTD3"/>
<dbReference type="PaxDb" id="35128-Thaps21109"/>
<dbReference type="EC" id="2.7.1.-" evidence="6"/>
<dbReference type="AlphaFoldDB" id="B8BTD3"/>
<evidence type="ECO:0000313" key="6">
    <source>
        <dbReference type="EMBL" id="EED95075.1"/>
    </source>
</evidence>
<dbReference type="RefSeq" id="XP_002287632.1">
    <property type="nucleotide sequence ID" value="XM_002287596.1"/>
</dbReference>
<dbReference type="Proteomes" id="UP000001449">
    <property type="component" value="Chromosome 2"/>
</dbReference>
<keyword evidence="1 6" id="KW-0808">Transferase</keyword>
<dbReference type="GO" id="GO:0005737">
    <property type="term" value="C:cytoplasm"/>
    <property type="evidence" value="ECO:0000318"/>
    <property type="project" value="GO_Central"/>
</dbReference>
<dbReference type="InterPro" id="IPR001206">
    <property type="entry name" value="Diacylglycerol_kinase_cat_dom"/>
</dbReference>
<dbReference type="GO" id="GO:0001727">
    <property type="term" value="F:lipid kinase activity"/>
    <property type="evidence" value="ECO:0000318"/>
    <property type="project" value="GO_Central"/>
</dbReference>
<evidence type="ECO:0000256" key="4">
    <source>
        <dbReference type="ARBA" id="ARBA00022840"/>
    </source>
</evidence>
<evidence type="ECO:0000256" key="1">
    <source>
        <dbReference type="ARBA" id="ARBA00022679"/>
    </source>
</evidence>
<sequence>MTKLNDGRWPIAAASRLRVRIHNTTQASKQPPSSTHQYGRLFYNGVEGTIELIPCISANDDDDVGAHPEVYDDSNAYIENESSYQSYLSKIKDANRTVLDSFHPHDVIGSHLSLEYNMHNPNTFHGMESYACAKLLVYSYPKSSNTKKKGGECIGKREARHKTYVADPRCCENFSDVRSIVQAIRSLASLEHNLPIRNANIASSNNNKPVKYLVILNPFSGGGGESSKTGARHIYETMLKPMLEQAGVEHDALVTRRGAIIAMGGDGILFEIMQGVHSRLDEKELMQKLKFGIVGCGTSNGLAKSLLHWSGEKYGPLESIFQICKGNTSPLDIASYQLANTTKTYTSFLTFSWGLIADCDLDSECLRWLGPIRSDIWAVYRGILCRKKYRARFSYLPPNTKSTVPKIEEYLPKEWVTIEDDFIVFWVCNVSHASYNMYNCPMAKMNDGLFHILIVRASCSRLQLLLMLLKLETGYHIGCKELEVIDCTAYRLEPLTHNSHNDLDGELIEAGPIQAHVLPGGAHFFSGEVGSD</sequence>
<dbReference type="STRING" id="35128.B8BTD3"/>
<dbReference type="GO" id="GO:0016020">
    <property type="term" value="C:membrane"/>
    <property type="evidence" value="ECO:0000318"/>
    <property type="project" value="GO_Central"/>
</dbReference>
<keyword evidence="2" id="KW-0547">Nucleotide-binding</keyword>
<proteinExistence type="predicted"/>
<keyword evidence="4" id="KW-0067">ATP-binding</keyword>
<organism evidence="6 7">
    <name type="scientific">Thalassiosira pseudonana</name>
    <name type="common">Marine diatom</name>
    <name type="synonym">Cyclotella nana</name>
    <dbReference type="NCBI Taxonomy" id="35128"/>
    <lineage>
        <taxon>Eukaryota</taxon>
        <taxon>Sar</taxon>
        <taxon>Stramenopiles</taxon>
        <taxon>Ochrophyta</taxon>
        <taxon>Bacillariophyta</taxon>
        <taxon>Coscinodiscophyceae</taxon>
        <taxon>Thalassiosirophycidae</taxon>
        <taxon>Thalassiosirales</taxon>
        <taxon>Thalassiosiraceae</taxon>
        <taxon>Thalassiosira</taxon>
    </lineage>
</organism>
<accession>B8BTD3</accession>
<dbReference type="eggNOG" id="KOG1116">
    <property type="taxonomic scope" value="Eukaryota"/>
</dbReference>
<dbReference type="InterPro" id="IPR017438">
    <property type="entry name" value="ATP-NAD_kinase_N"/>
</dbReference>
<dbReference type="SUPFAM" id="SSF111331">
    <property type="entry name" value="NAD kinase/diacylglycerol kinase-like"/>
    <property type="match status" value="1"/>
</dbReference>
<name>B8BTD3_THAPS</name>
<dbReference type="PANTHER" id="PTHR12358:SF31">
    <property type="entry name" value="ACYLGLYCEROL KINASE, MITOCHONDRIAL"/>
    <property type="match status" value="1"/>
</dbReference>
<reference evidence="6 7" key="2">
    <citation type="journal article" date="2008" name="Nature">
        <title>The Phaeodactylum genome reveals the evolutionary history of diatom genomes.</title>
        <authorList>
            <person name="Bowler C."/>
            <person name="Allen A.E."/>
            <person name="Badger J.H."/>
            <person name="Grimwood J."/>
            <person name="Jabbari K."/>
            <person name="Kuo A."/>
            <person name="Maheswari U."/>
            <person name="Martens C."/>
            <person name="Maumus F."/>
            <person name="Otillar R.P."/>
            <person name="Rayko E."/>
            <person name="Salamov A."/>
            <person name="Vandepoele K."/>
            <person name="Beszteri B."/>
            <person name="Gruber A."/>
            <person name="Heijde M."/>
            <person name="Katinka M."/>
            <person name="Mock T."/>
            <person name="Valentin K."/>
            <person name="Verret F."/>
            <person name="Berges J.A."/>
            <person name="Brownlee C."/>
            <person name="Cadoret J.P."/>
            <person name="Chiovitti A."/>
            <person name="Choi C.J."/>
            <person name="Coesel S."/>
            <person name="De Martino A."/>
            <person name="Detter J.C."/>
            <person name="Durkin C."/>
            <person name="Falciatore A."/>
            <person name="Fournet J."/>
            <person name="Haruta M."/>
            <person name="Huysman M.J."/>
            <person name="Jenkins B.D."/>
            <person name="Jiroutova K."/>
            <person name="Jorgensen R.E."/>
            <person name="Joubert Y."/>
            <person name="Kaplan A."/>
            <person name="Kroger N."/>
            <person name="Kroth P.G."/>
            <person name="La Roche J."/>
            <person name="Lindquist E."/>
            <person name="Lommer M."/>
            <person name="Martin-Jezequel V."/>
            <person name="Lopez P.J."/>
            <person name="Lucas S."/>
            <person name="Mangogna M."/>
            <person name="McGinnis K."/>
            <person name="Medlin L.K."/>
            <person name="Montsant A."/>
            <person name="Oudot-Le Secq M.P."/>
            <person name="Napoli C."/>
            <person name="Obornik M."/>
            <person name="Parker M.S."/>
            <person name="Petit J.L."/>
            <person name="Porcel B.M."/>
            <person name="Poulsen N."/>
            <person name="Robison M."/>
            <person name="Rychlewski L."/>
            <person name="Rynearson T.A."/>
            <person name="Schmutz J."/>
            <person name="Shapiro H."/>
            <person name="Siaut M."/>
            <person name="Stanley M."/>
            <person name="Sussman M.R."/>
            <person name="Taylor A.R."/>
            <person name="Vardi A."/>
            <person name="von Dassow P."/>
            <person name="Vyverman W."/>
            <person name="Willis A."/>
            <person name="Wyrwicz L.S."/>
            <person name="Rokhsar D.S."/>
            <person name="Weissenbach J."/>
            <person name="Armbrust E.V."/>
            <person name="Green B.R."/>
            <person name="Van de Peer Y."/>
            <person name="Grigoriev I.V."/>
        </authorList>
    </citation>
    <scope>NUCLEOTIDE SEQUENCE [LARGE SCALE GENOMIC DNA]</scope>
    <source>
        <strain evidence="6 7">CCMP1335</strain>
    </source>
</reference>
<dbReference type="EMBL" id="CM000639">
    <property type="protein sequence ID" value="EED95075.1"/>
    <property type="molecule type" value="Genomic_DNA"/>
</dbReference>
<dbReference type="PROSITE" id="PS50146">
    <property type="entry name" value="DAGK"/>
    <property type="match status" value="1"/>
</dbReference>
<dbReference type="GO" id="GO:0005524">
    <property type="term" value="F:ATP binding"/>
    <property type="evidence" value="ECO:0007669"/>
    <property type="project" value="UniProtKB-KW"/>
</dbReference>
<dbReference type="InterPro" id="IPR016064">
    <property type="entry name" value="NAD/diacylglycerol_kinase_sf"/>
</dbReference>
<dbReference type="OMA" id="MESYACA"/>
<dbReference type="PANTHER" id="PTHR12358">
    <property type="entry name" value="SPHINGOSINE KINASE"/>
    <property type="match status" value="1"/>
</dbReference>
<keyword evidence="7" id="KW-1185">Reference proteome</keyword>
<dbReference type="KEGG" id="tps:THAPSDRAFT_21109"/>
<protein>
    <submittedName>
        <fullName evidence="6">Sphingosine kinase</fullName>
        <ecNumber evidence="6">2.7.1.-</ecNumber>
    </submittedName>
</protein>
<dbReference type="Pfam" id="PF00781">
    <property type="entry name" value="DAGK_cat"/>
    <property type="match status" value="1"/>
</dbReference>
<dbReference type="Gene3D" id="3.40.50.10330">
    <property type="entry name" value="Probable inorganic polyphosphate/atp-NAD kinase, domain 1"/>
    <property type="match status" value="1"/>
</dbReference>
<evidence type="ECO:0000313" key="7">
    <source>
        <dbReference type="Proteomes" id="UP000001449"/>
    </source>
</evidence>
<dbReference type="GO" id="GO:0046512">
    <property type="term" value="P:sphingosine biosynthetic process"/>
    <property type="evidence" value="ECO:0000318"/>
    <property type="project" value="GO_Central"/>
</dbReference>
<keyword evidence="3 6" id="KW-0418">Kinase</keyword>
<dbReference type="InterPro" id="IPR050187">
    <property type="entry name" value="Lipid_Phosphate_FormReg"/>
</dbReference>
<dbReference type="HOGENOM" id="CLU_459663_0_0_1"/>
<gene>
    <name evidence="6" type="ORF">THAPSDRAFT_21109</name>
</gene>
<dbReference type="Gene3D" id="2.60.200.40">
    <property type="match status" value="1"/>
</dbReference>
<evidence type="ECO:0000256" key="2">
    <source>
        <dbReference type="ARBA" id="ARBA00022741"/>
    </source>
</evidence>